<evidence type="ECO:0000313" key="7">
    <source>
        <dbReference type="Proteomes" id="UP000675747"/>
    </source>
</evidence>
<dbReference type="EMBL" id="JAGQFT020000009">
    <property type="protein sequence ID" value="MBS7458085.1"/>
    <property type="molecule type" value="Genomic_DNA"/>
</dbReference>
<dbReference type="PANTHER" id="PTHR33619">
    <property type="entry name" value="POLYSACCHARIDE EXPORT PROTEIN GFCE-RELATED"/>
    <property type="match status" value="1"/>
</dbReference>
<dbReference type="Pfam" id="PF02563">
    <property type="entry name" value="Poly_export"/>
    <property type="match status" value="1"/>
</dbReference>
<evidence type="ECO:0000259" key="3">
    <source>
        <dbReference type="Pfam" id="PF02563"/>
    </source>
</evidence>
<dbReference type="InterPro" id="IPR049712">
    <property type="entry name" value="Poly_export"/>
</dbReference>
<proteinExistence type="predicted"/>
<evidence type="ECO:0000259" key="4">
    <source>
        <dbReference type="Pfam" id="PF10531"/>
    </source>
</evidence>
<dbReference type="Gene3D" id="3.10.560.10">
    <property type="entry name" value="Outer membrane lipoprotein wza domain like"/>
    <property type="match status" value="1"/>
</dbReference>
<keyword evidence="7" id="KW-1185">Reference proteome</keyword>
<organism evidence="5">
    <name type="scientific">Coralloluteibacterium stylophorae</name>
    <dbReference type="NCBI Taxonomy" id="1776034"/>
    <lineage>
        <taxon>Bacteria</taxon>
        <taxon>Pseudomonadati</taxon>
        <taxon>Pseudomonadota</taxon>
        <taxon>Gammaproteobacteria</taxon>
        <taxon>Lysobacterales</taxon>
        <taxon>Lysobacteraceae</taxon>
        <taxon>Coralloluteibacterium</taxon>
    </lineage>
</organism>
<dbReference type="GO" id="GO:0015159">
    <property type="term" value="F:polysaccharide transmembrane transporter activity"/>
    <property type="evidence" value="ECO:0007669"/>
    <property type="project" value="InterPro"/>
</dbReference>
<reference evidence="5" key="2">
    <citation type="submission" date="2021-04" db="EMBL/GenBank/DDBJ databases">
        <authorList>
            <person name="Karlyshev A.V."/>
        </authorList>
    </citation>
    <scope>NUCLEOTIDE SEQUENCE</scope>
    <source>
        <strain evidence="5">LMG 29479</strain>
    </source>
</reference>
<feature type="chain" id="PRO_5042774121" evidence="2">
    <location>
        <begin position="25"/>
        <end position="239"/>
    </location>
</feature>
<name>A0A8J7VQQ3_9GAMM</name>
<dbReference type="Proteomes" id="UP000675747">
    <property type="component" value="Unassembled WGS sequence"/>
</dbReference>
<dbReference type="PANTHER" id="PTHR33619:SF3">
    <property type="entry name" value="POLYSACCHARIDE EXPORT PROTEIN GFCE-RELATED"/>
    <property type="match status" value="1"/>
</dbReference>
<gene>
    <name evidence="5" type="ORF">KB893_00955</name>
    <name evidence="6" type="ORF">KB893_013175</name>
</gene>
<feature type="domain" description="Soluble ligand binding" evidence="4">
    <location>
        <begin position="136"/>
        <end position="184"/>
    </location>
</feature>
<evidence type="ECO:0000313" key="6">
    <source>
        <dbReference type="EMBL" id="MBS7458085.1"/>
    </source>
</evidence>
<feature type="signal peptide" evidence="2">
    <location>
        <begin position="1"/>
        <end position="24"/>
    </location>
</feature>
<protein>
    <submittedName>
        <fullName evidence="5">Polysaccharide biosynthesis/export family protein</fullName>
    </submittedName>
</protein>
<keyword evidence="1 2" id="KW-0732">Signal</keyword>
<reference evidence="6 7" key="1">
    <citation type="journal article" date="2021" name="Microbiol. Resour. Announc.">
        <title>Draft Genome Sequence of Coralloluteibacterium stylophorae LMG 29479T.</title>
        <authorList>
            <person name="Karlyshev A.V."/>
            <person name="Kudryashova E.B."/>
            <person name="Ariskina E.V."/>
            <person name="Conroy A.P."/>
            <person name="Abidueva E.Y."/>
        </authorList>
    </citation>
    <scope>NUCLEOTIDE SEQUENCE [LARGE SCALE GENOMIC DNA]</scope>
    <source>
        <strain evidence="6 7">LMG 29479</strain>
    </source>
</reference>
<dbReference type="InterPro" id="IPR003715">
    <property type="entry name" value="Poly_export_N"/>
</dbReference>
<accession>A0A8J7VQQ3</accession>
<comment type="caution">
    <text evidence="5">The sequence shown here is derived from an EMBL/GenBank/DDBJ whole genome shotgun (WGS) entry which is preliminary data.</text>
</comment>
<dbReference type="InterPro" id="IPR019554">
    <property type="entry name" value="Soluble_ligand-bd"/>
</dbReference>
<evidence type="ECO:0000256" key="1">
    <source>
        <dbReference type="ARBA" id="ARBA00022729"/>
    </source>
</evidence>
<sequence length="239" mass="25393">MYRRILFALLALLALATLGGCASSAGGGGMRPVASGGESSFRPPDSIADSGAYTGVSDYRIGPLDLIRISVFQVPDMQRSVRVNSSGMVTLPLIGTVQAGGRTVLELEAEIGRKLEEAYLQNPQVTVFVEEFTSQRVTVEGAVNKPGIYPLTGQTTLLQAIAMSEGLDELADPGAVVVFRTIGGEKKAALFDLEGIRSGAVADPLIYGDDIVVVDRSGSRSFIKEITDTLRGFIGFERY</sequence>
<dbReference type="Gene3D" id="3.30.1950.10">
    <property type="entry name" value="wza like domain"/>
    <property type="match status" value="1"/>
</dbReference>
<dbReference type="Pfam" id="PF10531">
    <property type="entry name" value="SLBB"/>
    <property type="match status" value="1"/>
</dbReference>
<evidence type="ECO:0000256" key="2">
    <source>
        <dbReference type="SAM" id="SignalP"/>
    </source>
</evidence>
<feature type="domain" description="Polysaccharide export protein N-terminal" evidence="3">
    <location>
        <begin position="57"/>
        <end position="129"/>
    </location>
</feature>
<dbReference type="RefSeq" id="WP_211925062.1">
    <property type="nucleotide sequence ID" value="NZ_JAGQFT020000009.1"/>
</dbReference>
<dbReference type="AlphaFoldDB" id="A0A8J7VQQ3"/>
<dbReference type="EMBL" id="JAGQFT010000003">
    <property type="protein sequence ID" value="MBR0561092.1"/>
    <property type="molecule type" value="Genomic_DNA"/>
</dbReference>
<dbReference type="PROSITE" id="PS51257">
    <property type="entry name" value="PROKAR_LIPOPROTEIN"/>
    <property type="match status" value="1"/>
</dbReference>
<evidence type="ECO:0000313" key="5">
    <source>
        <dbReference type="EMBL" id="MBR0561092.1"/>
    </source>
</evidence>